<dbReference type="InterPro" id="IPR018997">
    <property type="entry name" value="PUB_domain"/>
</dbReference>
<dbReference type="SUPFAM" id="SSF46934">
    <property type="entry name" value="UBA-like"/>
    <property type="match status" value="1"/>
</dbReference>
<dbReference type="AlphaFoldDB" id="A0AAU9IRU7"/>
<feature type="domain" description="UBA" evidence="2">
    <location>
        <begin position="43"/>
        <end position="84"/>
    </location>
</feature>
<keyword evidence="4" id="KW-1185">Reference proteome</keyword>
<dbReference type="PROSITE" id="PS50030">
    <property type="entry name" value="UBA"/>
    <property type="match status" value="1"/>
</dbReference>
<dbReference type="SMART" id="SM00580">
    <property type="entry name" value="PUG"/>
    <property type="match status" value="1"/>
</dbReference>
<evidence type="ECO:0000256" key="1">
    <source>
        <dbReference type="SAM" id="MobiDB-lite"/>
    </source>
</evidence>
<feature type="compositionally biased region" description="Polar residues" evidence="1">
    <location>
        <begin position="1"/>
        <end position="11"/>
    </location>
</feature>
<dbReference type="Proteomes" id="UP001162131">
    <property type="component" value="Unassembled WGS sequence"/>
</dbReference>
<feature type="region of interest" description="Disordered" evidence="1">
    <location>
        <begin position="1"/>
        <end position="45"/>
    </location>
</feature>
<dbReference type="Pfam" id="PF09409">
    <property type="entry name" value="PUB"/>
    <property type="match status" value="1"/>
</dbReference>
<dbReference type="PANTHER" id="PTHR46713">
    <property type="entry name" value="F13M7.16 PROTEIN"/>
    <property type="match status" value="1"/>
</dbReference>
<dbReference type="InterPro" id="IPR009060">
    <property type="entry name" value="UBA-like_sf"/>
</dbReference>
<dbReference type="EMBL" id="CAJZBQ010000014">
    <property type="protein sequence ID" value="CAG9315848.1"/>
    <property type="molecule type" value="Genomic_DNA"/>
</dbReference>
<gene>
    <name evidence="3" type="ORF">BSTOLATCC_MIC14593</name>
</gene>
<dbReference type="SUPFAM" id="SSF143503">
    <property type="entry name" value="PUG domain-like"/>
    <property type="match status" value="1"/>
</dbReference>
<dbReference type="InterPro" id="IPR036339">
    <property type="entry name" value="PUB-like_dom_sf"/>
</dbReference>
<protein>
    <recommendedName>
        <fullName evidence="2">UBA domain-containing protein</fullName>
    </recommendedName>
</protein>
<evidence type="ECO:0000313" key="4">
    <source>
        <dbReference type="Proteomes" id="UP001162131"/>
    </source>
</evidence>
<feature type="region of interest" description="Disordered" evidence="1">
    <location>
        <begin position="188"/>
        <end position="210"/>
    </location>
</feature>
<proteinExistence type="predicted"/>
<name>A0AAU9IRU7_9CILI</name>
<dbReference type="Gene3D" id="1.10.8.10">
    <property type="entry name" value="DNA helicase RuvA subunit, C-terminal domain"/>
    <property type="match status" value="1"/>
</dbReference>
<sequence>MEQDSQPNQAAQDMEIEPENNATPSAENTEEPPAEEGQSISGMVNQSLVQTLKEMGFSTTVCEKSLFLTGNNSVESAFEWINEHQNDPDFEEELRIVGQAQNKQKLSKEEAQRKARELQEELKRKRIQKEKEEELQREKDRIRSTRELAEAKRKFEEQESKRATELYLREKKKTEDELKKMHELLKKDKEARTGKKATEDAASAKPPQEKMASAIKTVKTLYPNFRNPGVAAQTLNTLKAYITNIVSNPEEEKFQRIRIENKAFQDRIAKVSGAIVFLKAAGFEEENGFYVLKNRNLELLQEGIRMLDDAIVTI</sequence>
<organism evidence="3 4">
    <name type="scientific">Blepharisma stoltei</name>
    <dbReference type="NCBI Taxonomy" id="1481888"/>
    <lineage>
        <taxon>Eukaryota</taxon>
        <taxon>Sar</taxon>
        <taxon>Alveolata</taxon>
        <taxon>Ciliophora</taxon>
        <taxon>Postciliodesmatophora</taxon>
        <taxon>Heterotrichea</taxon>
        <taxon>Heterotrichida</taxon>
        <taxon>Blepharismidae</taxon>
        <taxon>Blepharisma</taxon>
    </lineage>
</organism>
<evidence type="ECO:0000313" key="3">
    <source>
        <dbReference type="EMBL" id="CAG9315848.1"/>
    </source>
</evidence>
<dbReference type="SMART" id="SM00165">
    <property type="entry name" value="UBA"/>
    <property type="match status" value="1"/>
</dbReference>
<feature type="compositionally biased region" description="Basic and acidic residues" evidence="1">
    <location>
        <begin position="188"/>
        <end position="199"/>
    </location>
</feature>
<comment type="caution">
    <text evidence="3">The sequence shown here is derived from an EMBL/GenBank/DDBJ whole genome shotgun (WGS) entry which is preliminary data.</text>
</comment>
<dbReference type="Pfam" id="PF22562">
    <property type="entry name" value="UBA_7"/>
    <property type="match status" value="1"/>
</dbReference>
<reference evidence="3" key="1">
    <citation type="submission" date="2021-09" db="EMBL/GenBank/DDBJ databases">
        <authorList>
            <consortium name="AG Swart"/>
            <person name="Singh M."/>
            <person name="Singh A."/>
            <person name="Seah K."/>
            <person name="Emmerich C."/>
        </authorList>
    </citation>
    <scope>NUCLEOTIDE SEQUENCE</scope>
    <source>
        <strain evidence="3">ATCC30299</strain>
    </source>
</reference>
<dbReference type="PANTHER" id="PTHR46713:SF1">
    <property type="entry name" value="F13M7.16 PROTEIN"/>
    <property type="match status" value="1"/>
</dbReference>
<accession>A0AAU9IRU7</accession>
<dbReference type="CDD" id="cd14294">
    <property type="entry name" value="UBA1_UBP5_like"/>
    <property type="match status" value="1"/>
</dbReference>
<dbReference type="Gene3D" id="1.20.58.2190">
    <property type="match status" value="1"/>
</dbReference>
<dbReference type="InterPro" id="IPR015940">
    <property type="entry name" value="UBA"/>
</dbReference>
<evidence type="ECO:0000259" key="2">
    <source>
        <dbReference type="PROSITE" id="PS50030"/>
    </source>
</evidence>